<accession>A0ABR4I618</accession>
<reference evidence="2 3" key="1">
    <citation type="submission" date="2024-07" db="EMBL/GenBank/DDBJ databases">
        <title>Section-level genome sequencing and comparative genomics of Aspergillus sections Usti and Cavernicolus.</title>
        <authorList>
            <consortium name="Lawrence Berkeley National Laboratory"/>
            <person name="Nybo J.L."/>
            <person name="Vesth T.C."/>
            <person name="Theobald S."/>
            <person name="Frisvad J.C."/>
            <person name="Larsen T.O."/>
            <person name="Kjaerboelling I."/>
            <person name="Rothschild-Mancinelli K."/>
            <person name="Lyhne E.K."/>
            <person name="Kogle M.E."/>
            <person name="Barry K."/>
            <person name="Clum A."/>
            <person name="Na H."/>
            <person name="Ledsgaard L."/>
            <person name="Lin J."/>
            <person name="Lipzen A."/>
            <person name="Kuo A."/>
            <person name="Riley R."/>
            <person name="Mondo S."/>
            <person name="LaButti K."/>
            <person name="Haridas S."/>
            <person name="Pangalinan J."/>
            <person name="Salamov A.A."/>
            <person name="Simmons B.A."/>
            <person name="Magnuson J.K."/>
            <person name="Chen J."/>
            <person name="Drula E."/>
            <person name="Henrissat B."/>
            <person name="Wiebenga A."/>
            <person name="Lubbers R.J."/>
            <person name="Gomes A.C."/>
            <person name="Makela M.R."/>
            <person name="Stajich J."/>
            <person name="Grigoriev I.V."/>
            <person name="Mortensen U.H."/>
            <person name="De vries R.P."/>
            <person name="Baker S.E."/>
            <person name="Andersen M.R."/>
        </authorList>
    </citation>
    <scope>NUCLEOTIDE SEQUENCE [LARGE SCALE GENOMIC DNA]</scope>
    <source>
        <strain evidence="2 3">CBS 600.67</strain>
    </source>
</reference>
<sequence length="631" mass="69852">MSGGVVVLPMWPTEVSYASPVLTQATAGTSPPLKRTKRSNRSSEDSNVPSSSVDGFQEEDLRAGGPNLCEPPCYSIHLTPTHRLHNVLRVQQQHYNAIQGLAKQTHIRFSDLVFVGRKSRCNPVDAPVLTALLTVDHRANPDHRGGWVDFARTVWNYLKGCSLGENISVEIVDQRFNMNPFIFPCKPTDSVYPIWHLVCGRILASISLVGMLSVGCHRIGNAQEPDACMPNILVAVSAGTNRNWDQVRDSILGVLMEFHLHNVGVIIRKDVSLLSSGVLSGKSLQARKCTSTAHIGYSLGPDGSEDDQGTLGGFIEIQNPLSGQWVEFAMTCFHCVIPNEQAIARRSPGDLQIFSDWKRDGVRVADENACRLLNVDSPSQRDVQEGIEHLNQLIRDVRRNSVYQRVEEAMKNNEYVIGPDKGQWRAYCNQISVLDENKRVMQQYLNNKGHRLGWVFAASGFRDKLAASITPNPDSHSTVRDWALVKPTNGRIFGSNDFIECSSLEGVDRMELLPRATSLEPEAILHKMGCKTQDTEGRYDGLLTATIAREYVGGQWVEKATLEHTVVSNNRKEVFETGGDSGAFVYTSTGHVVGMCFGGPHHGDVGYFSHIHDILDDIEEITGATNIRLKQ</sequence>
<evidence type="ECO:0000313" key="3">
    <source>
        <dbReference type="Proteomes" id="UP001610335"/>
    </source>
</evidence>
<proteinExistence type="predicted"/>
<comment type="caution">
    <text evidence="2">The sequence shown here is derived from an EMBL/GenBank/DDBJ whole genome shotgun (WGS) entry which is preliminary data.</text>
</comment>
<evidence type="ECO:0000256" key="1">
    <source>
        <dbReference type="SAM" id="MobiDB-lite"/>
    </source>
</evidence>
<dbReference type="EMBL" id="JBFXLS010000055">
    <property type="protein sequence ID" value="KAL2823207.1"/>
    <property type="molecule type" value="Genomic_DNA"/>
</dbReference>
<keyword evidence="3" id="KW-1185">Reference proteome</keyword>
<feature type="compositionally biased region" description="Low complexity" evidence="1">
    <location>
        <begin position="45"/>
        <end position="54"/>
    </location>
</feature>
<protein>
    <submittedName>
        <fullName evidence="2">Uncharacterized protein</fullName>
    </submittedName>
</protein>
<gene>
    <name evidence="2" type="ORF">BDW59DRAFT_163551</name>
</gene>
<evidence type="ECO:0000313" key="2">
    <source>
        <dbReference type="EMBL" id="KAL2823207.1"/>
    </source>
</evidence>
<feature type="region of interest" description="Disordered" evidence="1">
    <location>
        <begin position="23"/>
        <end position="59"/>
    </location>
</feature>
<name>A0ABR4I618_9EURO</name>
<organism evidence="2 3">
    <name type="scientific">Aspergillus cavernicola</name>
    <dbReference type="NCBI Taxonomy" id="176166"/>
    <lineage>
        <taxon>Eukaryota</taxon>
        <taxon>Fungi</taxon>
        <taxon>Dikarya</taxon>
        <taxon>Ascomycota</taxon>
        <taxon>Pezizomycotina</taxon>
        <taxon>Eurotiomycetes</taxon>
        <taxon>Eurotiomycetidae</taxon>
        <taxon>Eurotiales</taxon>
        <taxon>Aspergillaceae</taxon>
        <taxon>Aspergillus</taxon>
        <taxon>Aspergillus subgen. Nidulantes</taxon>
    </lineage>
</organism>
<dbReference type="Proteomes" id="UP001610335">
    <property type="component" value="Unassembled WGS sequence"/>
</dbReference>